<evidence type="ECO:0000256" key="1">
    <source>
        <dbReference type="SAM" id="MobiDB-lite"/>
    </source>
</evidence>
<reference evidence="2 3" key="1">
    <citation type="submission" date="2021-01" db="EMBL/GenBank/DDBJ databases">
        <title>Genome Sequencing of Type Strains.</title>
        <authorList>
            <person name="Lemaire J.F."/>
            <person name="Inderbitzin P."/>
            <person name="Collins S.B."/>
            <person name="Wespe N."/>
            <person name="Knight-Connoni V."/>
        </authorList>
    </citation>
    <scope>NUCLEOTIDE SEQUENCE [LARGE SCALE GENOMIC DNA]</scope>
    <source>
        <strain evidence="2 3">DSM 23009</strain>
    </source>
</reference>
<evidence type="ECO:0000313" key="3">
    <source>
        <dbReference type="Proteomes" id="UP001296923"/>
    </source>
</evidence>
<proteinExistence type="predicted"/>
<gene>
    <name evidence="2" type="ORF">JYA63_01240</name>
</gene>
<name>A0ABS2ZNH7_9BACL</name>
<keyword evidence="3" id="KW-1185">Reference proteome</keyword>
<organism evidence="2 3">
    <name type="scientific">Fictibacillus nanhaiensis</name>
    <dbReference type="NCBI Taxonomy" id="742169"/>
    <lineage>
        <taxon>Bacteria</taxon>
        <taxon>Bacillati</taxon>
        <taxon>Bacillota</taxon>
        <taxon>Bacilli</taxon>
        <taxon>Bacillales</taxon>
        <taxon>Fictibacillaceae</taxon>
        <taxon>Fictibacillus</taxon>
    </lineage>
</organism>
<dbReference type="RefSeq" id="WP_205724215.1">
    <property type="nucleotide sequence ID" value="NZ_JAFHKR010000033.1"/>
</dbReference>
<dbReference type="Proteomes" id="UP001296923">
    <property type="component" value="Unassembled WGS sequence"/>
</dbReference>
<feature type="region of interest" description="Disordered" evidence="1">
    <location>
        <begin position="25"/>
        <end position="48"/>
    </location>
</feature>
<accession>A0ABS2ZNH7</accession>
<sequence length="48" mass="5604">MKLIYETYGVGYLRSLIKSECTKLSRKKSELSRNEPQLSQKSKIKAIR</sequence>
<evidence type="ECO:0000313" key="2">
    <source>
        <dbReference type="EMBL" id="MBN3552882.1"/>
    </source>
</evidence>
<dbReference type="EMBL" id="JAFHKR010000033">
    <property type="protein sequence ID" value="MBN3552882.1"/>
    <property type="molecule type" value="Genomic_DNA"/>
</dbReference>
<protein>
    <submittedName>
        <fullName evidence="2">Uncharacterized protein</fullName>
    </submittedName>
</protein>
<comment type="caution">
    <text evidence="2">The sequence shown here is derived from an EMBL/GenBank/DDBJ whole genome shotgun (WGS) entry which is preliminary data.</text>
</comment>